<dbReference type="Pfam" id="PF05977">
    <property type="entry name" value="MFS_3"/>
    <property type="match status" value="1"/>
</dbReference>
<dbReference type="SUPFAM" id="SSF103473">
    <property type="entry name" value="MFS general substrate transporter"/>
    <property type="match status" value="1"/>
</dbReference>
<comment type="caution">
    <text evidence="9">The sequence shown here is derived from an EMBL/GenBank/DDBJ whole genome shotgun (WGS) entry which is preliminary data.</text>
</comment>
<feature type="transmembrane region" description="Helical" evidence="7">
    <location>
        <begin position="82"/>
        <end position="102"/>
    </location>
</feature>
<protein>
    <submittedName>
        <fullName evidence="9">Putative MFS family arabinose efflux permease</fullName>
    </submittedName>
</protein>
<dbReference type="EMBL" id="QLMJ01000004">
    <property type="protein sequence ID" value="RAK39800.1"/>
    <property type="molecule type" value="Genomic_DNA"/>
</dbReference>
<reference evidence="9 10" key="1">
    <citation type="submission" date="2018-06" db="EMBL/GenBank/DDBJ databases">
        <title>Genomic Encyclopedia of Type Strains, Phase III (KMG-III): the genomes of soil and plant-associated and newly described type strains.</title>
        <authorList>
            <person name="Whitman W."/>
        </authorList>
    </citation>
    <scope>NUCLEOTIDE SEQUENCE [LARGE SCALE GENOMIC DNA]</scope>
    <source>
        <strain evidence="9 10">CGMCC 4.7090</strain>
    </source>
</reference>
<feature type="transmembrane region" description="Helical" evidence="7">
    <location>
        <begin position="174"/>
        <end position="196"/>
    </location>
</feature>
<feature type="domain" description="Major facilitator superfamily (MFS) profile" evidence="8">
    <location>
        <begin position="227"/>
        <end position="410"/>
    </location>
</feature>
<evidence type="ECO:0000313" key="10">
    <source>
        <dbReference type="Proteomes" id="UP000249341"/>
    </source>
</evidence>
<dbReference type="InterPro" id="IPR010290">
    <property type="entry name" value="TM_effector"/>
</dbReference>
<dbReference type="InterPro" id="IPR020846">
    <property type="entry name" value="MFS_dom"/>
</dbReference>
<feature type="transmembrane region" description="Helical" evidence="7">
    <location>
        <begin position="355"/>
        <end position="374"/>
    </location>
</feature>
<keyword evidence="10" id="KW-1185">Reference proteome</keyword>
<evidence type="ECO:0000259" key="8">
    <source>
        <dbReference type="PROSITE" id="PS50850"/>
    </source>
</evidence>
<accession>A0A327ZEL5</accession>
<evidence type="ECO:0000256" key="5">
    <source>
        <dbReference type="ARBA" id="ARBA00022989"/>
    </source>
</evidence>
<feature type="transmembrane region" description="Helical" evidence="7">
    <location>
        <begin position="317"/>
        <end position="334"/>
    </location>
</feature>
<name>A0A327ZEL5_9ACTN</name>
<feature type="transmembrane region" description="Helical" evidence="7">
    <location>
        <begin position="230"/>
        <end position="253"/>
    </location>
</feature>
<keyword evidence="3" id="KW-1003">Cell membrane</keyword>
<dbReference type="AlphaFoldDB" id="A0A327ZEL5"/>
<keyword evidence="6 7" id="KW-0472">Membrane</keyword>
<evidence type="ECO:0000256" key="7">
    <source>
        <dbReference type="SAM" id="Phobius"/>
    </source>
</evidence>
<evidence type="ECO:0000256" key="2">
    <source>
        <dbReference type="ARBA" id="ARBA00022448"/>
    </source>
</evidence>
<dbReference type="PROSITE" id="PS50850">
    <property type="entry name" value="MFS"/>
    <property type="match status" value="1"/>
</dbReference>
<sequence>MSTLIQTLLPARLGTGFRWLLASSWTTNLGDGIAVAAGPLLVASLTRDPFLISLAALLTWAPPLICGLFAGVLSDRHDRRRIILLANAVRLLVLAAMVALLATDHLTVQGALIGFGLIATAEVFADNTTGTLTPMLVHRDDLSLANARLQTGFITLNQLAGPPIGAAVFAAGRAWPLVAEAVLVIAGMFLVARVVLPPHGRAPSDPGSASVWRDIAEGFRWVLHHPPVRTLCLTILIFNLTFGAAWSVLVLYASVQLGLGAIGFGLITTVSAVGGILGTGLYGWLTARISLGNLMRIGLTIETLVHLALAATTSPWVAMPVFFIFGAHAFVWGTTSTTVRQRAVPSHLQGRVGSVNTICVYGGLVIGSAFGGTIATHYGIAAPFWVAFAGSALFLILLWPQMTRIAHTPH</sequence>
<keyword evidence="2" id="KW-0813">Transport</keyword>
<dbReference type="RefSeq" id="WP_111648990.1">
    <property type="nucleotide sequence ID" value="NZ_JACHWI010000001.1"/>
</dbReference>
<feature type="transmembrane region" description="Helical" evidence="7">
    <location>
        <begin position="50"/>
        <end position="70"/>
    </location>
</feature>
<dbReference type="GO" id="GO:0022857">
    <property type="term" value="F:transmembrane transporter activity"/>
    <property type="evidence" value="ECO:0007669"/>
    <property type="project" value="InterPro"/>
</dbReference>
<comment type="subcellular location">
    <subcellularLocation>
        <location evidence="1">Cell membrane</location>
        <topology evidence="1">Multi-pass membrane protein</topology>
    </subcellularLocation>
</comment>
<evidence type="ECO:0000256" key="1">
    <source>
        <dbReference type="ARBA" id="ARBA00004651"/>
    </source>
</evidence>
<dbReference type="OrthoDB" id="145388at2"/>
<evidence type="ECO:0000313" key="9">
    <source>
        <dbReference type="EMBL" id="RAK39800.1"/>
    </source>
</evidence>
<feature type="transmembrane region" description="Helical" evidence="7">
    <location>
        <begin position="259"/>
        <end position="282"/>
    </location>
</feature>
<gene>
    <name evidence="9" type="ORF">B0I29_104339</name>
</gene>
<evidence type="ECO:0000256" key="3">
    <source>
        <dbReference type="ARBA" id="ARBA00022475"/>
    </source>
</evidence>
<dbReference type="InterPro" id="IPR036259">
    <property type="entry name" value="MFS_trans_sf"/>
</dbReference>
<feature type="transmembrane region" description="Helical" evidence="7">
    <location>
        <begin position="380"/>
        <end position="399"/>
    </location>
</feature>
<dbReference type="Gene3D" id="1.20.1250.20">
    <property type="entry name" value="MFS general substrate transporter like domains"/>
    <property type="match status" value="1"/>
</dbReference>
<dbReference type="CDD" id="cd06173">
    <property type="entry name" value="MFS_MefA_like"/>
    <property type="match status" value="1"/>
</dbReference>
<dbReference type="PANTHER" id="PTHR23513:SF6">
    <property type="entry name" value="MAJOR FACILITATOR SUPERFAMILY ASSOCIATED DOMAIN-CONTAINING PROTEIN"/>
    <property type="match status" value="1"/>
</dbReference>
<proteinExistence type="predicted"/>
<keyword evidence="4 7" id="KW-0812">Transmembrane</keyword>
<dbReference type="GO" id="GO:0005886">
    <property type="term" value="C:plasma membrane"/>
    <property type="evidence" value="ECO:0007669"/>
    <property type="project" value="UniProtKB-SubCell"/>
</dbReference>
<evidence type="ECO:0000256" key="6">
    <source>
        <dbReference type="ARBA" id="ARBA00023136"/>
    </source>
</evidence>
<keyword evidence="5 7" id="KW-1133">Transmembrane helix</keyword>
<organism evidence="9 10">
    <name type="scientific">Actinoplanes lutulentus</name>
    <dbReference type="NCBI Taxonomy" id="1287878"/>
    <lineage>
        <taxon>Bacteria</taxon>
        <taxon>Bacillati</taxon>
        <taxon>Actinomycetota</taxon>
        <taxon>Actinomycetes</taxon>
        <taxon>Micromonosporales</taxon>
        <taxon>Micromonosporaceae</taxon>
        <taxon>Actinoplanes</taxon>
    </lineage>
</organism>
<evidence type="ECO:0000256" key="4">
    <source>
        <dbReference type="ARBA" id="ARBA00022692"/>
    </source>
</evidence>
<dbReference type="PANTHER" id="PTHR23513">
    <property type="entry name" value="INTEGRAL MEMBRANE EFFLUX PROTEIN-RELATED"/>
    <property type="match status" value="1"/>
</dbReference>
<dbReference type="Proteomes" id="UP000249341">
    <property type="component" value="Unassembled WGS sequence"/>
</dbReference>